<evidence type="ECO:0000256" key="1">
    <source>
        <dbReference type="SAM" id="Coils"/>
    </source>
</evidence>
<sequence length="140" mass="16630">MQCYRQQIMEYLQKCSTHMYECWCNSVKAKSSEFGGRLFAELLMMAQKGATLQNLNDLVEELRKHLSDDQAEDEKYFNQKQQQYEAGLQGLVNEVKELRLSVESMNVRIKVLNQQQQILMVYLRMINLLIKRDFRIDKIN</sequence>
<proteinExistence type="predicted"/>
<keyword evidence="1" id="KW-0175">Coiled coil</keyword>
<evidence type="ECO:0000313" key="3">
    <source>
        <dbReference type="Proteomes" id="UP000688137"/>
    </source>
</evidence>
<organism evidence="2 3">
    <name type="scientific">Paramecium primaurelia</name>
    <dbReference type="NCBI Taxonomy" id="5886"/>
    <lineage>
        <taxon>Eukaryota</taxon>
        <taxon>Sar</taxon>
        <taxon>Alveolata</taxon>
        <taxon>Ciliophora</taxon>
        <taxon>Intramacronucleata</taxon>
        <taxon>Oligohymenophorea</taxon>
        <taxon>Peniculida</taxon>
        <taxon>Parameciidae</taxon>
        <taxon>Paramecium</taxon>
    </lineage>
</organism>
<comment type="caution">
    <text evidence="2">The sequence shown here is derived from an EMBL/GenBank/DDBJ whole genome shotgun (WGS) entry which is preliminary data.</text>
</comment>
<protein>
    <submittedName>
        <fullName evidence="2">Uncharacterized protein</fullName>
    </submittedName>
</protein>
<dbReference type="AlphaFoldDB" id="A0A8S1PQF9"/>
<reference evidence="2" key="1">
    <citation type="submission" date="2021-01" db="EMBL/GenBank/DDBJ databases">
        <authorList>
            <consortium name="Genoscope - CEA"/>
            <person name="William W."/>
        </authorList>
    </citation>
    <scope>NUCLEOTIDE SEQUENCE</scope>
</reference>
<feature type="coiled-coil region" evidence="1">
    <location>
        <begin position="45"/>
        <end position="115"/>
    </location>
</feature>
<gene>
    <name evidence="2" type="ORF">PPRIM_AZ9-3.1.T1260062</name>
</gene>
<keyword evidence="3" id="KW-1185">Reference proteome</keyword>
<name>A0A8S1PQF9_PARPR</name>
<dbReference type="EMBL" id="CAJJDM010000129">
    <property type="protein sequence ID" value="CAD8105124.1"/>
    <property type="molecule type" value="Genomic_DNA"/>
</dbReference>
<evidence type="ECO:0000313" key="2">
    <source>
        <dbReference type="EMBL" id="CAD8105124.1"/>
    </source>
</evidence>
<dbReference type="Proteomes" id="UP000688137">
    <property type="component" value="Unassembled WGS sequence"/>
</dbReference>
<accession>A0A8S1PQF9</accession>